<feature type="compositionally biased region" description="Basic and acidic residues" evidence="3">
    <location>
        <begin position="284"/>
        <end position="294"/>
    </location>
</feature>
<dbReference type="SUPFAM" id="SSF50978">
    <property type="entry name" value="WD40 repeat-like"/>
    <property type="match status" value="1"/>
</dbReference>
<reference evidence="4 5" key="1">
    <citation type="journal article" date="2018" name="Cell">
        <title>The Chara Genome: Secondary Complexity and Implications for Plant Terrestrialization.</title>
        <authorList>
            <person name="Nishiyama T."/>
            <person name="Sakayama H."/>
            <person name="Vries J.D."/>
            <person name="Buschmann H."/>
            <person name="Saint-Marcoux D."/>
            <person name="Ullrich K.K."/>
            <person name="Haas F.B."/>
            <person name="Vanderstraeten L."/>
            <person name="Becker D."/>
            <person name="Lang D."/>
            <person name="Vosolsobe S."/>
            <person name="Rombauts S."/>
            <person name="Wilhelmsson P.K.I."/>
            <person name="Janitza P."/>
            <person name="Kern R."/>
            <person name="Heyl A."/>
            <person name="Rumpler F."/>
            <person name="Villalobos L.I.A.C."/>
            <person name="Clay J.M."/>
            <person name="Skokan R."/>
            <person name="Toyoda A."/>
            <person name="Suzuki Y."/>
            <person name="Kagoshima H."/>
            <person name="Schijlen E."/>
            <person name="Tajeshwar N."/>
            <person name="Catarino B."/>
            <person name="Hetherington A.J."/>
            <person name="Saltykova A."/>
            <person name="Bonnot C."/>
            <person name="Breuninger H."/>
            <person name="Symeonidi A."/>
            <person name="Radhakrishnan G.V."/>
            <person name="Van Nieuwerburgh F."/>
            <person name="Deforce D."/>
            <person name="Chang C."/>
            <person name="Karol K.G."/>
            <person name="Hedrich R."/>
            <person name="Ulvskov P."/>
            <person name="Glockner G."/>
            <person name="Delwiche C.F."/>
            <person name="Petrasek J."/>
            <person name="Van de Peer Y."/>
            <person name="Friml J."/>
            <person name="Beilby M."/>
            <person name="Dolan L."/>
            <person name="Kohara Y."/>
            <person name="Sugano S."/>
            <person name="Fujiyama A."/>
            <person name="Delaux P.-M."/>
            <person name="Quint M."/>
            <person name="TheiBen G."/>
            <person name="Hagemann M."/>
            <person name="Harholt J."/>
            <person name="Dunand C."/>
            <person name="Zachgo S."/>
            <person name="Langdale J."/>
            <person name="Maumus F."/>
            <person name="Straeten D.V.D."/>
            <person name="Gould S.B."/>
            <person name="Rensing S.A."/>
        </authorList>
    </citation>
    <scope>NUCLEOTIDE SEQUENCE [LARGE SCALE GENOMIC DNA]</scope>
    <source>
        <strain evidence="4 5">S276</strain>
    </source>
</reference>
<dbReference type="Proteomes" id="UP000265515">
    <property type="component" value="Unassembled WGS sequence"/>
</dbReference>
<sequence length="307" mass="34928">MRSRLELWNYEDGTRVASWQIREEGSLCDVKFIPQTDWIVITSGSDEALVYDVQTSGSDALFYEVQGSNLHLIKRMMVEYPSLDEQYNSPAVQIAVHSSLPYILTSFGRLVVLWDWAEDWETITFKGRNKDGPCATAVAFHPTDSNICSNLVVALRDQGKFFVLKIVTKGENKGSKEGMQMASVSAKRSRTATVTPITTAVDEPASVSKKTVVEVKAEADCDSPEWEKRIQQVMSDLELKHMEAVKELREEHSERVQKLEVRHLKAEKRVHKLEDQVRNLRAEREQWQREEGSHSGRSGSARLRGYL</sequence>
<evidence type="ECO:0000256" key="1">
    <source>
        <dbReference type="ARBA" id="ARBA00022574"/>
    </source>
</evidence>
<evidence type="ECO:0000313" key="5">
    <source>
        <dbReference type="Proteomes" id="UP000265515"/>
    </source>
</evidence>
<protein>
    <submittedName>
        <fullName evidence="4">Uncharacterized protein</fullName>
    </submittedName>
</protein>
<dbReference type="InterPro" id="IPR050844">
    <property type="entry name" value="Coatomer_complex_subunit"/>
</dbReference>
<dbReference type="InterPro" id="IPR015943">
    <property type="entry name" value="WD40/YVTN_repeat-like_dom_sf"/>
</dbReference>
<dbReference type="InterPro" id="IPR036322">
    <property type="entry name" value="WD40_repeat_dom_sf"/>
</dbReference>
<dbReference type="AlphaFoldDB" id="A0A388M7Y2"/>
<feature type="compositionally biased region" description="Low complexity" evidence="3">
    <location>
        <begin position="295"/>
        <end position="307"/>
    </location>
</feature>
<dbReference type="PANTHER" id="PTHR19876">
    <property type="entry name" value="COATOMER"/>
    <property type="match status" value="1"/>
</dbReference>
<dbReference type="GO" id="GO:0030126">
    <property type="term" value="C:COPI vesicle coat"/>
    <property type="evidence" value="ECO:0007669"/>
    <property type="project" value="TreeGrafter"/>
</dbReference>
<dbReference type="PANTHER" id="PTHR19876:SF2">
    <property type="entry name" value="COATOMER SUBUNIT BETA"/>
    <property type="match status" value="1"/>
</dbReference>
<dbReference type="GO" id="GO:0006890">
    <property type="term" value="P:retrograde vesicle-mediated transport, Golgi to endoplasmic reticulum"/>
    <property type="evidence" value="ECO:0007669"/>
    <property type="project" value="TreeGrafter"/>
</dbReference>
<accession>A0A388M7Y2</accession>
<dbReference type="GO" id="GO:0006886">
    <property type="term" value="P:intracellular protein transport"/>
    <property type="evidence" value="ECO:0007669"/>
    <property type="project" value="TreeGrafter"/>
</dbReference>
<dbReference type="Gene3D" id="2.130.10.10">
    <property type="entry name" value="YVTN repeat-like/Quinoprotein amine dehydrogenase"/>
    <property type="match status" value="1"/>
</dbReference>
<dbReference type="GO" id="GO:0006888">
    <property type="term" value="P:endoplasmic reticulum to Golgi vesicle-mediated transport"/>
    <property type="evidence" value="ECO:0007669"/>
    <property type="project" value="TreeGrafter"/>
</dbReference>
<dbReference type="Gramene" id="GBG90579">
    <property type="protein sequence ID" value="GBG90579"/>
    <property type="gene ID" value="CBR_g50922"/>
</dbReference>
<dbReference type="EMBL" id="BFEA01000822">
    <property type="protein sequence ID" value="GBG90579.1"/>
    <property type="molecule type" value="Genomic_DNA"/>
</dbReference>
<keyword evidence="5" id="KW-1185">Reference proteome</keyword>
<gene>
    <name evidence="4" type="ORF">CBR_g50922</name>
</gene>
<evidence type="ECO:0000256" key="3">
    <source>
        <dbReference type="SAM" id="MobiDB-lite"/>
    </source>
</evidence>
<proteinExistence type="predicted"/>
<comment type="caution">
    <text evidence="4">The sequence shown here is derived from an EMBL/GenBank/DDBJ whole genome shotgun (WGS) entry which is preliminary data.</text>
</comment>
<evidence type="ECO:0000256" key="2">
    <source>
        <dbReference type="ARBA" id="ARBA00022737"/>
    </source>
</evidence>
<keyword evidence="2" id="KW-0677">Repeat</keyword>
<keyword evidence="1" id="KW-0853">WD repeat</keyword>
<dbReference type="STRING" id="69332.A0A388M7Y2"/>
<evidence type="ECO:0000313" key="4">
    <source>
        <dbReference type="EMBL" id="GBG90579.1"/>
    </source>
</evidence>
<name>A0A388M7Y2_CHABU</name>
<organism evidence="4 5">
    <name type="scientific">Chara braunii</name>
    <name type="common">Braun's stonewort</name>
    <dbReference type="NCBI Taxonomy" id="69332"/>
    <lineage>
        <taxon>Eukaryota</taxon>
        <taxon>Viridiplantae</taxon>
        <taxon>Streptophyta</taxon>
        <taxon>Charophyceae</taxon>
        <taxon>Charales</taxon>
        <taxon>Characeae</taxon>
        <taxon>Chara</taxon>
    </lineage>
</organism>
<dbReference type="GO" id="GO:0006891">
    <property type="term" value="P:intra-Golgi vesicle-mediated transport"/>
    <property type="evidence" value="ECO:0007669"/>
    <property type="project" value="TreeGrafter"/>
</dbReference>
<feature type="region of interest" description="Disordered" evidence="3">
    <location>
        <begin position="284"/>
        <end position="307"/>
    </location>
</feature>